<proteinExistence type="predicted"/>
<dbReference type="EMBL" id="CALSDN010000002">
    <property type="protein sequence ID" value="CAH6719602.1"/>
    <property type="molecule type" value="Genomic_DNA"/>
</dbReference>
<evidence type="ECO:0000313" key="1">
    <source>
        <dbReference type="EMBL" id="CAH6719602.1"/>
    </source>
</evidence>
<reference evidence="1" key="1">
    <citation type="submission" date="2022-06" db="EMBL/GenBank/DDBJ databases">
        <authorList>
            <person name="Legras J.-L."/>
            <person name="Devillers H."/>
            <person name="Grondin C."/>
        </authorList>
    </citation>
    <scope>NUCLEOTIDE SEQUENCE</scope>
    <source>
        <strain evidence="1">CLIB 1444</strain>
    </source>
</reference>
<dbReference type="Proteomes" id="UP001152531">
    <property type="component" value="Unassembled WGS sequence"/>
</dbReference>
<evidence type="ECO:0000313" key="2">
    <source>
        <dbReference type="Proteomes" id="UP001152531"/>
    </source>
</evidence>
<comment type="caution">
    <text evidence="1">The sequence shown here is derived from an EMBL/GenBank/DDBJ whole genome shotgun (WGS) entry which is preliminary data.</text>
</comment>
<accession>A0ACA9Y3Q6</accession>
<organism evidence="1 2">
    <name type="scientific">[Candida] jaroonii</name>
    <dbReference type="NCBI Taxonomy" id="467808"/>
    <lineage>
        <taxon>Eukaryota</taxon>
        <taxon>Fungi</taxon>
        <taxon>Dikarya</taxon>
        <taxon>Ascomycota</taxon>
        <taxon>Saccharomycotina</taxon>
        <taxon>Pichiomycetes</taxon>
        <taxon>Debaryomycetaceae</taxon>
        <taxon>Yamadazyma</taxon>
    </lineage>
</organism>
<sequence length="474" mass="53076">MRISHNRQGSKLTMTFITDELNQLQNEIISKNPVDIIQFCANYFNAKLELQRSYLWQQQSKAKSAGINLFPNIENVNMSSPIVNNRQPSFKSPFNDSDPHHPVSKFDDNDPTSIPSIPPSFSKSNESPGMSSGPFKSSVKEGIIFKDSTNDPKDMEVDHDPMDPNAIGPISEEGDPMTTTTKPKPLTNSKIPINFNVNRRISVSAEALNPDNFKSDDWKPPTNDLTPSQRNELFKSLSSNFLFQKLDISSQKTVVSALTKKSYKKGDEIIKQGEEGDYFYIIENGSVEFYVDNIERGSASEGSSFGELALMHNSPRAATVLAASEVVNCWALDRLTFRRILLEGTFNKRIMYENFLKEVKILKNLNNQEISKLADALTTEIYHANDKIVVEGEKGENFYFIESGNCEVIKNGDVVNKLTKGDYFGEIALLNDLPRQATVMAQDNVIVATLDKSGFQRLLGPAVDILKSNEPEHQ</sequence>
<keyword evidence="2" id="KW-1185">Reference proteome</keyword>
<name>A0ACA9Y3Q6_9ASCO</name>
<gene>
    <name evidence="1" type="ORF">CLIB1444_02S12354</name>
</gene>
<protein>
    <submittedName>
        <fullName evidence="1">cAMP-dependent protein kinase regulatory subunit</fullName>
    </submittedName>
</protein>